<dbReference type="EMBL" id="AP019798">
    <property type="protein sequence ID" value="BBL88889.1"/>
    <property type="molecule type" value="Genomic_DNA"/>
</dbReference>
<protein>
    <recommendedName>
        <fullName evidence="1">DUF7661 domain-containing protein</fullName>
    </recommendedName>
</protein>
<gene>
    <name evidence="2" type="ORF">VroAM7_15420</name>
</gene>
<dbReference type="Pfam" id="PF24697">
    <property type="entry name" value="DUF7661"/>
    <property type="match status" value="1"/>
</dbReference>
<sequence length="74" mass="8631">MSSSIKVNVFGKIMLAECKDGIWTLYIDSETSIKRPVRDFVVPPFLDEDELLIYLDDMYHEYATTTHPSVFRIE</sequence>
<organism evidence="2 3">
    <name type="scientific">Vibrio rotiferianus</name>
    <dbReference type="NCBI Taxonomy" id="190895"/>
    <lineage>
        <taxon>Bacteria</taxon>
        <taxon>Pseudomonadati</taxon>
        <taxon>Pseudomonadota</taxon>
        <taxon>Gammaproteobacteria</taxon>
        <taxon>Vibrionales</taxon>
        <taxon>Vibrionaceae</taxon>
        <taxon>Vibrio</taxon>
    </lineage>
</organism>
<feature type="domain" description="DUF7661" evidence="1">
    <location>
        <begin position="5"/>
        <end position="74"/>
    </location>
</feature>
<evidence type="ECO:0000313" key="2">
    <source>
        <dbReference type="EMBL" id="BBL88889.1"/>
    </source>
</evidence>
<dbReference type="Proteomes" id="UP000315115">
    <property type="component" value="Chromosome 1"/>
</dbReference>
<proteinExistence type="predicted"/>
<accession>A0A510I5K5</accession>
<dbReference type="RefSeq" id="WP_045389610.1">
    <property type="nucleotide sequence ID" value="NZ_AP019798.1"/>
</dbReference>
<name>A0A510I5K5_9VIBR</name>
<reference evidence="3" key="1">
    <citation type="submission" date="2019-07" db="EMBL/GenBank/DDBJ databases">
        <title>Complete Genome Sequences of Vibrion rotiferianus strain AM7.</title>
        <authorList>
            <person name="Miyazaki K."/>
            <person name="Wiseschart A."/>
            <person name="Pootanakit K."/>
            <person name="Ishimori K."/>
            <person name="Kitahara K."/>
        </authorList>
    </citation>
    <scope>NUCLEOTIDE SEQUENCE [LARGE SCALE GENOMIC DNA]</scope>
    <source>
        <strain evidence="3">AM7</strain>
    </source>
</reference>
<dbReference type="AlphaFoldDB" id="A0A510I5K5"/>
<evidence type="ECO:0000259" key="1">
    <source>
        <dbReference type="Pfam" id="PF24697"/>
    </source>
</evidence>
<evidence type="ECO:0000313" key="3">
    <source>
        <dbReference type="Proteomes" id="UP000315115"/>
    </source>
</evidence>
<dbReference type="InterPro" id="IPR056078">
    <property type="entry name" value="DUF7661"/>
</dbReference>